<dbReference type="EMBL" id="JANBPW010005034">
    <property type="protein sequence ID" value="KAJ1933522.1"/>
    <property type="molecule type" value="Genomic_DNA"/>
</dbReference>
<protein>
    <submittedName>
        <fullName evidence="1">Uncharacterized protein</fullName>
    </submittedName>
</protein>
<dbReference type="Proteomes" id="UP001150603">
    <property type="component" value="Unassembled WGS sequence"/>
</dbReference>
<gene>
    <name evidence="1" type="ORF">FBU59_005999</name>
</gene>
<accession>A0ACC1J1C1</accession>
<name>A0ACC1J1C1_9FUNG</name>
<sequence length="90" mass="9222">MASTNSSAARLTIASLSPISPRKWAASSSLRSTTTRTVSMPAASTMLTSACALDARMYSSGSPRALTTSCSNPALPRTDATLIHSMVSAA</sequence>
<organism evidence="1 2">
    <name type="scientific">Linderina macrospora</name>
    <dbReference type="NCBI Taxonomy" id="4868"/>
    <lineage>
        <taxon>Eukaryota</taxon>
        <taxon>Fungi</taxon>
        <taxon>Fungi incertae sedis</taxon>
        <taxon>Zoopagomycota</taxon>
        <taxon>Kickxellomycotina</taxon>
        <taxon>Kickxellomycetes</taxon>
        <taxon>Kickxellales</taxon>
        <taxon>Kickxellaceae</taxon>
        <taxon>Linderina</taxon>
    </lineage>
</organism>
<keyword evidence="2" id="KW-1185">Reference proteome</keyword>
<evidence type="ECO:0000313" key="1">
    <source>
        <dbReference type="EMBL" id="KAJ1933522.1"/>
    </source>
</evidence>
<proteinExistence type="predicted"/>
<evidence type="ECO:0000313" key="2">
    <source>
        <dbReference type="Proteomes" id="UP001150603"/>
    </source>
</evidence>
<feature type="non-terminal residue" evidence="1">
    <location>
        <position position="90"/>
    </location>
</feature>
<reference evidence="1" key="1">
    <citation type="submission" date="2022-07" db="EMBL/GenBank/DDBJ databases">
        <title>Phylogenomic reconstructions and comparative analyses of Kickxellomycotina fungi.</title>
        <authorList>
            <person name="Reynolds N.K."/>
            <person name="Stajich J.E."/>
            <person name="Barry K."/>
            <person name="Grigoriev I.V."/>
            <person name="Crous P."/>
            <person name="Smith M.E."/>
        </authorList>
    </citation>
    <scope>NUCLEOTIDE SEQUENCE</scope>
    <source>
        <strain evidence="1">NRRL 5244</strain>
    </source>
</reference>
<comment type="caution">
    <text evidence="1">The sequence shown here is derived from an EMBL/GenBank/DDBJ whole genome shotgun (WGS) entry which is preliminary data.</text>
</comment>